<dbReference type="Proteomes" id="UP000275267">
    <property type="component" value="Unassembled WGS sequence"/>
</dbReference>
<keyword evidence="1" id="KW-1133">Transmembrane helix</keyword>
<dbReference type="AlphaFoldDB" id="A0A3L6SWR1"/>
<reference evidence="3" key="1">
    <citation type="journal article" date="2019" name="Nat. Commun.">
        <title>The genome of broomcorn millet.</title>
        <authorList>
            <person name="Zou C."/>
            <person name="Miki D."/>
            <person name="Li D."/>
            <person name="Tang Q."/>
            <person name="Xiao L."/>
            <person name="Rajput S."/>
            <person name="Deng P."/>
            <person name="Jia W."/>
            <person name="Huang R."/>
            <person name="Zhang M."/>
            <person name="Sun Y."/>
            <person name="Hu J."/>
            <person name="Fu X."/>
            <person name="Schnable P.S."/>
            <person name="Li F."/>
            <person name="Zhang H."/>
            <person name="Feng B."/>
            <person name="Zhu X."/>
            <person name="Liu R."/>
            <person name="Schnable J.C."/>
            <person name="Zhu J.-K."/>
            <person name="Zhang H."/>
        </authorList>
    </citation>
    <scope>NUCLEOTIDE SEQUENCE [LARGE SCALE GENOMIC DNA]</scope>
</reference>
<protein>
    <submittedName>
        <fullName evidence="2">Uncharacterized protein</fullName>
    </submittedName>
</protein>
<evidence type="ECO:0000313" key="3">
    <source>
        <dbReference type="Proteomes" id="UP000275267"/>
    </source>
</evidence>
<comment type="caution">
    <text evidence="2">The sequence shown here is derived from an EMBL/GenBank/DDBJ whole genome shotgun (WGS) entry which is preliminary data.</text>
</comment>
<name>A0A3L6SWR1_PANMI</name>
<keyword evidence="1" id="KW-0812">Transmembrane</keyword>
<evidence type="ECO:0000256" key="1">
    <source>
        <dbReference type="SAM" id="Phobius"/>
    </source>
</evidence>
<gene>
    <name evidence="2" type="ORF">C2845_PM05G14620</name>
</gene>
<keyword evidence="3" id="KW-1185">Reference proteome</keyword>
<dbReference type="EMBL" id="PQIB02000003">
    <property type="protein sequence ID" value="RLN28869.1"/>
    <property type="molecule type" value="Genomic_DNA"/>
</dbReference>
<sequence length="142" mass="16075">MKSMAAALAKVLRGGRSGSSSHLLPAIGRHVPQQNEGALIKRMSERFKHVNGHFEPRESEIILLHMNESLSKMEKYLRTARRHWMYPVHPVLTLFGPVLIIASVATDYYRLNKIEEDQHHLLCEIAEVQVACEGMDIALHGL</sequence>
<organism evidence="2 3">
    <name type="scientific">Panicum miliaceum</name>
    <name type="common">Proso millet</name>
    <name type="synonym">Broomcorn millet</name>
    <dbReference type="NCBI Taxonomy" id="4540"/>
    <lineage>
        <taxon>Eukaryota</taxon>
        <taxon>Viridiplantae</taxon>
        <taxon>Streptophyta</taxon>
        <taxon>Embryophyta</taxon>
        <taxon>Tracheophyta</taxon>
        <taxon>Spermatophyta</taxon>
        <taxon>Magnoliopsida</taxon>
        <taxon>Liliopsida</taxon>
        <taxon>Poales</taxon>
        <taxon>Poaceae</taxon>
        <taxon>PACMAD clade</taxon>
        <taxon>Panicoideae</taxon>
        <taxon>Panicodae</taxon>
        <taxon>Paniceae</taxon>
        <taxon>Panicinae</taxon>
        <taxon>Panicum</taxon>
        <taxon>Panicum sect. Panicum</taxon>
    </lineage>
</organism>
<proteinExistence type="predicted"/>
<keyword evidence="1" id="KW-0472">Membrane</keyword>
<evidence type="ECO:0000313" key="2">
    <source>
        <dbReference type="EMBL" id="RLN28869.1"/>
    </source>
</evidence>
<feature type="transmembrane region" description="Helical" evidence="1">
    <location>
        <begin position="84"/>
        <end position="105"/>
    </location>
</feature>
<accession>A0A3L6SWR1</accession>